<proteinExistence type="predicted"/>
<evidence type="ECO:0000313" key="1">
    <source>
        <dbReference type="EMBL" id="CAG9938184.1"/>
    </source>
</evidence>
<keyword evidence="2" id="KW-1185">Reference proteome</keyword>
<reference evidence="1" key="2">
    <citation type="submission" date="2021-10" db="EMBL/GenBank/DDBJ databases">
        <authorList>
            <person name="Piombo E."/>
        </authorList>
    </citation>
    <scope>NUCLEOTIDE SEQUENCE</scope>
</reference>
<comment type="caution">
    <text evidence="1">The sequence shown here is derived from an EMBL/GenBank/DDBJ whole genome shotgun (WGS) entry which is preliminary data.</text>
</comment>
<reference evidence="1" key="1">
    <citation type="submission" date="2020-04" db="EMBL/GenBank/DDBJ databases">
        <authorList>
            <person name="Broberg M."/>
        </authorList>
    </citation>
    <scope>NUCLEOTIDE SEQUENCE</scope>
</reference>
<name>A0ACA9TBB9_BIOOC</name>
<dbReference type="EMBL" id="CADEHS020000002">
    <property type="protein sequence ID" value="CAG9938184.1"/>
    <property type="molecule type" value="Genomic_DNA"/>
</dbReference>
<organism evidence="1 2">
    <name type="scientific">Clonostachys rosea f. rosea IK726</name>
    <dbReference type="NCBI Taxonomy" id="1349383"/>
    <lineage>
        <taxon>Eukaryota</taxon>
        <taxon>Fungi</taxon>
        <taxon>Dikarya</taxon>
        <taxon>Ascomycota</taxon>
        <taxon>Pezizomycotina</taxon>
        <taxon>Sordariomycetes</taxon>
        <taxon>Hypocreomycetidae</taxon>
        <taxon>Hypocreales</taxon>
        <taxon>Bionectriaceae</taxon>
        <taxon>Clonostachys</taxon>
    </lineage>
</organism>
<sequence length="126" mass="13628">MAPEQVLSGTDAAKIAEVCQKHGITTAEFAQLQARSASAKATAYCPYSRFRGHREFRAVAVSTDISPPASPCGMCRQFIREFVNLSIPVFMFDKNQDFVVMTMGELLPMSFGPDRLPPPGAPGAMG</sequence>
<accession>A0ACA9TBB9</accession>
<gene>
    <name evidence="1" type="ORF">CRV2_00006604</name>
</gene>
<evidence type="ECO:0000313" key="2">
    <source>
        <dbReference type="Proteomes" id="UP000836387"/>
    </source>
</evidence>
<dbReference type="Proteomes" id="UP000836387">
    <property type="component" value="Unassembled WGS sequence"/>
</dbReference>
<protein>
    <submittedName>
        <fullName evidence="1">Uncharacterized protein</fullName>
    </submittedName>
</protein>